<dbReference type="InterPro" id="IPR020095">
    <property type="entry name" value="PsdUridine_synth_TruA_C"/>
</dbReference>
<comment type="similarity">
    <text evidence="1 4 5">Belongs to the tRNA pseudouridine synthase TruA family.</text>
</comment>
<dbReference type="Gene3D" id="3.30.70.660">
    <property type="entry name" value="Pseudouridine synthase I, catalytic domain, C-terminal subdomain"/>
    <property type="match status" value="1"/>
</dbReference>
<dbReference type="EC" id="5.4.99.12" evidence="4"/>
<comment type="function">
    <text evidence="4">Formation of pseudouridine at positions 38, 39 and 40 in the anticodon stem and loop of transfer RNAs.</text>
</comment>
<keyword evidence="2 4" id="KW-0819">tRNA processing</keyword>
<dbReference type="NCBIfam" id="TIGR00071">
    <property type="entry name" value="hisT_truA"/>
    <property type="match status" value="1"/>
</dbReference>
<feature type="binding site" evidence="4">
    <location>
        <position position="117"/>
    </location>
    <ligand>
        <name>substrate</name>
    </ligand>
</feature>
<evidence type="ECO:0000256" key="4">
    <source>
        <dbReference type="HAMAP-Rule" id="MF_00171"/>
    </source>
</evidence>
<dbReference type="GO" id="GO:0160147">
    <property type="term" value="F:tRNA pseudouridine(38-40) synthase activity"/>
    <property type="evidence" value="ECO:0007669"/>
    <property type="project" value="UniProtKB-EC"/>
</dbReference>
<keyword evidence="8" id="KW-1185">Reference proteome</keyword>
<dbReference type="InterPro" id="IPR020094">
    <property type="entry name" value="TruA/RsuA/RluB/E/F_N"/>
</dbReference>
<dbReference type="PANTHER" id="PTHR11142">
    <property type="entry name" value="PSEUDOURIDYLATE SYNTHASE"/>
    <property type="match status" value="1"/>
</dbReference>
<comment type="subunit">
    <text evidence="4">Homodimer.</text>
</comment>
<protein>
    <recommendedName>
        <fullName evidence="4">tRNA pseudouridine synthase A</fullName>
        <ecNumber evidence="4">5.4.99.12</ecNumber>
    </recommendedName>
    <alternativeName>
        <fullName evidence="4">tRNA pseudouridine(38-40) synthase</fullName>
    </alternativeName>
    <alternativeName>
        <fullName evidence="4">tRNA pseudouridylate synthase I</fullName>
    </alternativeName>
    <alternativeName>
        <fullName evidence="4">tRNA-uridine isomerase I</fullName>
    </alternativeName>
</protein>
<dbReference type="InterPro" id="IPR020103">
    <property type="entry name" value="PsdUridine_synth_cat_dom_sf"/>
</dbReference>
<dbReference type="PIRSF" id="PIRSF001430">
    <property type="entry name" value="tRNA_psdUrid_synth"/>
    <property type="match status" value="1"/>
</dbReference>
<evidence type="ECO:0000313" key="7">
    <source>
        <dbReference type="EMBL" id="MFC3878073.1"/>
    </source>
</evidence>
<comment type="caution">
    <text evidence="7">The sequence shown here is derived from an EMBL/GenBank/DDBJ whole genome shotgun (WGS) entry which is preliminary data.</text>
</comment>
<feature type="active site" description="Nucleophile" evidence="4">
    <location>
        <position position="57"/>
    </location>
</feature>
<dbReference type="Gene3D" id="3.30.70.580">
    <property type="entry name" value="Pseudouridine synthase I, catalytic domain, N-terminal subdomain"/>
    <property type="match status" value="1"/>
</dbReference>
<dbReference type="RefSeq" id="WP_386101709.1">
    <property type="nucleotide sequence ID" value="NZ_JBHSAT010000022.1"/>
</dbReference>
<comment type="catalytic activity">
    <reaction evidence="4 5">
        <text>uridine(38/39/40) in tRNA = pseudouridine(38/39/40) in tRNA</text>
        <dbReference type="Rhea" id="RHEA:22376"/>
        <dbReference type="Rhea" id="RHEA-COMP:10085"/>
        <dbReference type="Rhea" id="RHEA-COMP:10087"/>
        <dbReference type="ChEBI" id="CHEBI:65314"/>
        <dbReference type="ChEBI" id="CHEBI:65315"/>
        <dbReference type="EC" id="5.4.99.12"/>
    </reaction>
</comment>
<dbReference type="SUPFAM" id="SSF55120">
    <property type="entry name" value="Pseudouridine synthase"/>
    <property type="match status" value="1"/>
</dbReference>
<dbReference type="EMBL" id="JBHSAT010000022">
    <property type="protein sequence ID" value="MFC3878073.1"/>
    <property type="molecule type" value="Genomic_DNA"/>
</dbReference>
<dbReference type="HAMAP" id="MF_00171">
    <property type="entry name" value="TruA"/>
    <property type="match status" value="1"/>
</dbReference>
<evidence type="ECO:0000256" key="2">
    <source>
        <dbReference type="ARBA" id="ARBA00022694"/>
    </source>
</evidence>
<evidence type="ECO:0000256" key="1">
    <source>
        <dbReference type="ARBA" id="ARBA00009375"/>
    </source>
</evidence>
<dbReference type="Proteomes" id="UP001595812">
    <property type="component" value="Unassembled WGS sequence"/>
</dbReference>
<reference evidence="8" key="1">
    <citation type="journal article" date="2019" name="Int. J. Syst. Evol. Microbiol.">
        <title>The Global Catalogue of Microorganisms (GCM) 10K type strain sequencing project: providing services to taxonomists for standard genome sequencing and annotation.</title>
        <authorList>
            <consortium name="The Broad Institute Genomics Platform"/>
            <consortium name="The Broad Institute Genome Sequencing Center for Infectious Disease"/>
            <person name="Wu L."/>
            <person name="Ma J."/>
        </authorList>
    </citation>
    <scope>NUCLEOTIDE SEQUENCE [LARGE SCALE GENOMIC DNA]</scope>
    <source>
        <strain evidence="8">CECT 8979</strain>
    </source>
</reference>
<evidence type="ECO:0000313" key="8">
    <source>
        <dbReference type="Proteomes" id="UP001595812"/>
    </source>
</evidence>
<sequence length="271" mass="31298">MFKKTFYYLVKVQYLGYRFHGWQKQPNLKTVHHMIDRTLKYVLVDQRFKTLGAGRTDAMVSANEAAFELFIYDEDLSDLEEFIKTFNENLPQDIRALSIVPVDKTFNVIQDSKIKEYHYLFSQGAKNHPFCASIMTGIQQELDIDLMKKGAKLYEGTHNFKSYCYKPSETGLFERHLELSEIVDNDIYSASFFPETSYVFRVRGKGFMRNQIRLMIGTLINLGKGDLTLDDIANSLKADSQWQMNFVAPASGLILHSVKFEEALKKASILH</sequence>
<dbReference type="InterPro" id="IPR001406">
    <property type="entry name" value="PsdUridine_synth_TruA"/>
</dbReference>
<gene>
    <name evidence="4 7" type="primary">truA</name>
    <name evidence="7" type="ORF">ACFOSX_12615</name>
</gene>
<organism evidence="7 8">
    <name type="scientific">Winogradskyella maritima</name>
    <dbReference type="NCBI Taxonomy" id="1517766"/>
    <lineage>
        <taxon>Bacteria</taxon>
        <taxon>Pseudomonadati</taxon>
        <taxon>Bacteroidota</taxon>
        <taxon>Flavobacteriia</taxon>
        <taxon>Flavobacteriales</taxon>
        <taxon>Flavobacteriaceae</taxon>
        <taxon>Winogradskyella</taxon>
    </lineage>
</organism>
<evidence type="ECO:0000256" key="5">
    <source>
        <dbReference type="RuleBase" id="RU003792"/>
    </source>
</evidence>
<keyword evidence="3 4" id="KW-0413">Isomerase</keyword>
<evidence type="ECO:0000259" key="6">
    <source>
        <dbReference type="Pfam" id="PF01416"/>
    </source>
</evidence>
<proteinExistence type="inferred from homology"/>
<comment type="caution">
    <text evidence="4">Lacks conserved residue(s) required for the propagation of feature annotation.</text>
</comment>
<name>A0ABV8AJL7_9FLAO</name>
<accession>A0ABV8AJL7</accession>
<feature type="domain" description="Pseudouridine synthase I TruA alpha/beta" evidence="6">
    <location>
        <begin position="151"/>
        <end position="261"/>
    </location>
</feature>
<dbReference type="Pfam" id="PF01416">
    <property type="entry name" value="PseudoU_synth_1"/>
    <property type="match status" value="1"/>
</dbReference>
<evidence type="ECO:0000256" key="3">
    <source>
        <dbReference type="ARBA" id="ARBA00023235"/>
    </source>
</evidence>
<dbReference type="InterPro" id="IPR020097">
    <property type="entry name" value="PsdUridine_synth_TruA_a/b_dom"/>
</dbReference>
<dbReference type="PANTHER" id="PTHR11142:SF0">
    <property type="entry name" value="TRNA PSEUDOURIDINE SYNTHASE-LIKE 1"/>
    <property type="match status" value="1"/>
</dbReference>